<dbReference type="Proteomes" id="UP001277972">
    <property type="component" value="Unassembled WGS sequence"/>
</dbReference>
<evidence type="ECO:0000313" key="1">
    <source>
        <dbReference type="EMBL" id="MDX8046386.1"/>
    </source>
</evidence>
<comment type="caution">
    <text evidence="1">The sequence shown here is derived from an EMBL/GenBank/DDBJ whole genome shotgun (WGS) entry which is preliminary data.</text>
</comment>
<organism evidence="1 2">
    <name type="scientific">Gracilibacillus pellucidus</name>
    <dbReference type="NCBI Taxonomy" id="3095368"/>
    <lineage>
        <taxon>Bacteria</taxon>
        <taxon>Bacillati</taxon>
        <taxon>Bacillota</taxon>
        <taxon>Bacilli</taxon>
        <taxon>Bacillales</taxon>
        <taxon>Bacillaceae</taxon>
        <taxon>Gracilibacillus</taxon>
    </lineage>
</organism>
<evidence type="ECO:0000313" key="2">
    <source>
        <dbReference type="Proteomes" id="UP001277972"/>
    </source>
</evidence>
<protein>
    <submittedName>
        <fullName evidence="1">DUF4350 domain-containing protein</fullName>
    </submittedName>
</protein>
<reference evidence="1" key="1">
    <citation type="submission" date="2023-11" db="EMBL/GenBank/DDBJ databases">
        <title>Gracilibacillus pellucida a moderately halophilic bacterium isolated from saline soil in Xinjiang province.</title>
        <authorList>
            <person name="Zhang Z."/>
            <person name="Tan F."/>
            <person name="Wang Y."/>
            <person name="Xia M."/>
        </authorList>
    </citation>
    <scope>NUCLEOTIDE SEQUENCE</scope>
    <source>
        <strain evidence="1">S3-1-1</strain>
    </source>
</reference>
<keyword evidence="2" id="KW-1185">Reference proteome</keyword>
<name>A0ACC6M5Z8_9BACI</name>
<proteinExistence type="predicted"/>
<accession>A0ACC6M5Z8</accession>
<dbReference type="EMBL" id="JAWZSR010000005">
    <property type="protein sequence ID" value="MDX8046386.1"/>
    <property type="molecule type" value="Genomic_DNA"/>
</dbReference>
<gene>
    <name evidence="1" type="ORF">SH601_10375</name>
</gene>
<sequence>MNGKKIWIIGMVFFLLLIGASIFSTSQTPKSYPPYLVESPAPTGLKALYTYLGENGYDVTEEDRLPALSDQALRILVSPPVFTDNRTEEHYLDYIRQGNTLVLAKNNPDGLFSLKTDYVMPETVPEEEVNTEAESQERTLHLMNRNSVRLSLETDDHILLEDEYGALAIEREIGNGSLIVLVEPDWLMNQYITEYDHTEAVFNLIPFEKANKIVFDEYSADTSRGTLSQFELYPGWAYTLLVQGLMITIFILWYQGKRFGPIYPVREETVRLSNQRLKAIAIWQTKGKNYYTSVEYQLEYLKEAIRSRYGIPYHQSWQKRLVTLAEHNTQFSANELRKIAQSIETIGQRKTLNKSEYLSLSTTIDKIREEVEQR</sequence>